<evidence type="ECO:0000313" key="2">
    <source>
        <dbReference type="EMBL" id="KAG5565171.1"/>
    </source>
</evidence>
<dbReference type="GO" id="GO:0034976">
    <property type="term" value="P:response to endoplasmic reticulum stress"/>
    <property type="evidence" value="ECO:0007669"/>
    <property type="project" value="TreeGrafter"/>
</dbReference>
<dbReference type="PANTHER" id="PTHR31057:SF0">
    <property type="entry name" value="E3 UFM1-PROTEIN LIGASE 1"/>
    <property type="match status" value="1"/>
</dbReference>
<dbReference type="Pfam" id="PF23659">
    <property type="entry name" value="UFL1"/>
    <property type="match status" value="1"/>
</dbReference>
<name>A0AAV6LK79_9ERIC</name>
<feature type="domain" description="E3 UFM1-protein ligase 1-like" evidence="1">
    <location>
        <begin position="3"/>
        <end position="48"/>
    </location>
</feature>
<dbReference type="InterPro" id="IPR018611">
    <property type="entry name" value="Ufl1"/>
</dbReference>
<dbReference type="InterPro" id="IPR056580">
    <property type="entry name" value="Ufl1_dom"/>
</dbReference>
<dbReference type="GO" id="GO:0032434">
    <property type="term" value="P:regulation of proteasomal ubiquitin-dependent protein catabolic process"/>
    <property type="evidence" value="ECO:0007669"/>
    <property type="project" value="TreeGrafter"/>
</dbReference>
<organism evidence="2 3">
    <name type="scientific">Rhododendron griersonianum</name>
    <dbReference type="NCBI Taxonomy" id="479676"/>
    <lineage>
        <taxon>Eukaryota</taxon>
        <taxon>Viridiplantae</taxon>
        <taxon>Streptophyta</taxon>
        <taxon>Embryophyta</taxon>
        <taxon>Tracheophyta</taxon>
        <taxon>Spermatophyta</taxon>
        <taxon>Magnoliopsida</taxon>
        <taxon>eudicotyledons</taxon>
        <taxon>Gunneridae</taxon>
        <taxon>Pentapetalae</taxon>
        <taxon>asterids</taxon>
        <taxon>Ericales</taxon>
        <taxon>Ericaceae</taxon>
        <taxon>Ericoideae</taxon>
        <taxon>Rhodoreae</taxon>
        <taxon>Rhododendron</taxon>
    </lineage>
</organism>
<sequence>MQSFLNMQLYEKALDLFEDDQSTSVILYRHLLRTTATSIADTVSLNLAKNLPGLLSVKAVALVESLEGKVTKSYKSATRRVARESPEVNEGRWRLGEGRQWSPVADKALQVQTRTG</sequence>
<gene>
    <name evidence="2" type="ORF">RHGRI_001162</name>
</gene>
<dbReference type="Proteomes" id="UP000823749">
    <property type="component" value="Chromosome 1"/>
</dbReference>
<dbReference type="GO" id="GO:1990592">
    <property type="term" value="P:protein K69-linked ufmylation"/>
    <property type="evidence" value="ECO:0007669"/>
    <property type="project" value="TreeGrafter"/>
</dbReference>
<protein>
    <recommendedName>
        <fullName evidence="1">E3 UFM1-protein ligase 1-like domain-containing protein</fullName>
    </recommendedName>
</protein>
<accession>A0AAV6LK79</accession>
<dbReference type="EMBL" id="JACTNZ010000001">
    <property type="protein sequence ID" value="KAG5565171.1"/>
    <property type="molecule type" value="Genomic_DNA"/>
</dbReference>
<proteinExistence type="predicted"/>
<evidence type="ECO:0000259" key="1">
    <source>
        <dbReference type="Pfam" id="PF23659"/>
    </source>
</evidence>
<reference evidence="2" key="1">
    <citation type="submission" date="2020-08" db="EMBL/GenBank/DDBJ databases">
        <title>Plant Genome Project.</title>
        <authorList>
            <person name="Zhang R.-G."/>
        </authorList>
    </citation>
    <scope>NUCLEOTIDE SEQUENCE</scope>
    <source>
        <strain evidence="2">WSP0</strain>
        <tissue evidence="2">Leaf</tissue>
    </source>
</reference>
<dbReference type="GO" id="GO:0061666">
    <property type="term" value="F:UFM1 ligase activity"/>
    <property type="evidence" value="ECO:0007669"/>
    <property type="project" value="InterPro"/>
</dbReference>
<comment type="caution">
    <text evidence="2">The sequence shown here is derived from an EMBL/GenBank/DDBJ whole genome shotgun (WGS) entry which is preliminary data.</text>
</comment>
<dbReference type="GO" id="GO:0005789">
    <property type="term" value="C:endoplasmic reticulum membrane"/>
    <property type="evidence" value="ECO:0007669"/>
    <property type="project" value="TreeGrafter"/>
</dbReference>
<dbReference type="AlphaFoldDB" id="A0AAV6LK79"/>
<dbReference type="PANTHER" id="PTHR31057">
    <property type="entry name" value="E3 UFM1-PROTEIN LIGASE 1"/>
    <property type="match status" value="1"/>
</dbReference>
<keyword evidence="3" id="KW-1185">Reference proteome</keyword>
<evidence type="ECO:0000313" key="3">
    <source>
        <dbReference type="Proteomes" id="UP000823749"/>
    </source>
</evidence>